<organism evidence="1 2">
    <name type="scientific">Xanthomonas albilineans (strain GPE PC73 / CFBP 7063)</name>
    <dbReference type="NCBI Taxonomy" id="380358"/>
    <lineage>
        <taxon>Bacteria</taxon>
        <taxon>Pseudomonadati</taxon>
        <taxon>Pseudomonadota</taxon>
        <taxon>Gammaproteobacteria</taxon>
        <taxon>Lysobacterales</taxon>
        <taxon>Lysobacteraceae</taxon>
        <taxon>Xanthomonas</taxon>
    </lineage>
</organism>
<keyword evidence="2" id="KW-1185">Reference proteome</keyword>
<reference evidence="1 2" key="1">
    <citation type="journal article" date="2009" name="BMC Genomics">
        <title>The complete genome sequence of Xanthomonas albilineans provides new insights into the reductive genome evolution of the xylem-limited Xanthomonadaceae.</title>
        <authorList>
            <person name="Pieretti I."/>
            <person name="Royer M."/>
            <person name="Barbe V."/>
            <person name="Carrere S."/>
            <person name="Koebnik R."/>
            <person name="Cociancich S."/>
            <person name="Couloux A."/>
            <person name="Darrasse A."/>
            <person name="Gouzy J."/>
            <person name="Jacques M.A."/>
            <person name="Lauber E."/>
            <person name="Manceau C."/>
            <person name="Mangenot S."/>
            <person name="Poussier S."/>
            <person name="Segurens B."/>
            <person name="Szurek B."/>
            <person name="Verdier V."/>
            <person name="Arlat M."/>
            <person name="Rott P."/>
        </authorList>
    </citation>
    <scope>NUCLEOTIDE SEQUENCE [LARGE SCALE GENOMIC DNA]</scope>
    <source>
        <strain evidence="2">GPE PC73 / CFBP 7063</strain>
    </source>
</reference>
<proteinExistence type="predicted"/>
<evidence type="ECO:0000313" key="1">
    <source>
        <dbReference type="EMBL" id="CBA17351.1"/>
    </source>
</evidence>
<evidence type="ECO:0000313" key="2">
    <source>
        <dbReference type="Proteomes" id="UP000001890"/>
    </source>
</evidence>
<name>D2UG40_XANAP</name>
<dbReference type="AlphaFoldDB" id="D2UG40"/>
<dbReference type="Proteomes" id="UP000001890">
    <property type="component" value="Chromosome"/>
</dbReference>
<dbReference type="KEGG" id="xal:XALC_2874"/>
<dbReference type="EMBL" id="FP565176">
    <property type="protein sequence ID" value="CBA17351.1"/>
    <property type="molecule type" value="Genomic_DNA"/>
</dbReference>
<sequence>MLALADGRGIALAWQVPALPAVPATAIAMVEDTTECTTPRVLLAAASLARKGAFELREALRGLPLQLLLPPGAQETMDFWSGFDVRRVASMAAGVHAATIVVLPAWIEQQPRGLLLALVADKPVVATAAGGLGTDAGLWRCVEASDYAALRVQLLLALQGGS</sequence>
<dbReference type="PATRIC" id="fig|29447.3.peg.2834"/>
<protein>
    <submittedName>
        <fullName evidence="1">Uncharacterized protein</fullName>
    </submittedName>
</protein>
<accession>D2UG40</accession>
<dbReference type="SUPFAM" id="SSF53756">
    <property type="entry name" value="UDP-Glycosyltransferase/glycogen phosphorylase"/>
    <property type="match status" value="1"/>
</dbReference>
<gene>
    <name evidence="1" type="ordered locus">XALc_2874</name>
</gene>